<feature type="chain" id="PRO_5006057918" description="Transglutaminase" evidence="1">
    <location>
        <begin position="28"/>
        <end position="200"/>
    </location>
</feature>
<accession>A0A0P0YZH0</accession>
<evidence type="ECO:0000313" key="2">
    <source>
        <dbReference type="EMBL" id="BAT26973.1"/>
    </source>
</evidence>
<dbReference type="Pfam" id="PF06035">
    <property type="entry name" value="Peptidase_C93"/>
    <property type="match status" value="1"/>
</dbReference>
<organism evidence="2">
    <name type="scientific">Aurantimonas coralicida</name>
    <dbReference type="NCBI Taxonomy" id="182270"/>
    <lineage>
        <taxon>Bacteria</taxon>
        <taxon>Pseudomonadati</taxon>
        <taxon>Pseudomonadota</taxon>
        <taxon>Alphaproteobacteria</taxon>
        <taxon>Hyphomicrobiales</taxon>
        <taxon>Aurantimonadaceae</taxon>
        <taxon>Aurantimonas</taxon>
    </lineage>
</organism>
<dbReference type="Gene3D" id="3.10.620.30">
    <property type="match status" value="1"/>
</dbReference>
<dbReference type="RefSeq" id="WP_024350567.1">
    <property type="nucleotide sequence ID" value="NZ_BBWN01000016.1"/>
</dbReference>
<name>A0A0P0YZH0_9HYPH</name>
<reference evidence="2" key="1">
    <citation type="journal article" date="2015" name="Proc. Natl. Acad. Sci. U.S.A.">
        <title>Bacterial clade with the ribosomal RNA operon on a small plasmid rather than the chromosome.</title>
        <authorList>
            <person name="Anda M."/>
            <person name="Ohtsubo Y."/>
            <person name="Okubo T."/>
            <person name="Sugawara M."/>
            <person name="Nagata Y."/>
            <person name="Tsuda M."/>
            <person name="Minamisawa K."/>
            <person name="Mitsui H."/>
        </authorList>
    </citation>
    <scope>NUCLEOTIDE SEQUENCE</scope>
    <source>
        <strain evidence="2">DSM 14790</strain>
    </source>
</reference>
<evidence type="ECO:0008006" key="3">
    <source>
        <dbReference type="Google" id="ProtNLM"/>
    </source>
</evidence>
<feature type="signal peptide" evidence="1">
    <location>
        <begin position="1"/>
        <end position="27"/>
    </location>
</feature>
<dbReference type="InterPro" id="IPR010319">
    <property type="entry name" value="Transglutaminase-like_Cys_pept"/>
</dbReference>
<proteinExistence type="predicted"/>
<sequence>MQNVIKQVAIAAGLLLAMGAGTTSAAAAPAMATTSQTSQPVGHYEFCKSYPSTCTRNASVAVVKLTREVWAQIVEINTAVNTNIFPRTDAEMHGVPELWSYPTVQGDCEDFVLLKQYMLERAGIPTSAVLITVVRQPNGEGHAVLTVRTDQGDYVLDNLDDRVLAWTDTDYQYLKRQSERNAGKWVAIADDRNLLVGSVR</sequence>
<dbReference type="PANTHER" id="PTHR39327">
    <property type="match status" value="1"/>
</dbReference>
<dbReference type="PANTHER" id="PTHR39327:SF1">
    <property type="entry name" value="BLR5470 PROTEIN"/>
    <property type="match status" value="1"/>
</dbReference>
<keyword evidence="1" id="KW-0732">Signal</keyword>
<dbReference type="AlphaFoldDB" id="A0A0P0YZH0"/>
<evidence type="ECO:0000256" key="1">
    <source>
        <dbReference type="SAM" id="SignalP"/>
    </source>
</evidence>
<dbReference type="EMBL" id="LC066374">
    <property type="protein sequence ID" value="BAT26973.1"/>
    <property type="molecule type" value="Genomic_DNA"/>
</dbReference>
<protein>
    <recommendedName>
        <fullName evidence="3">Transglutaminase</fullName>
    </recommendedName>
</protein>